<reference evidence="1 2" key="1">
    <citation type="submission" date="2022-11" db="EMBL/GenBank/DDBJ databases">
        <title>Study of microbial diversity in lake waters.</title>
        <authorList>
            <person name="Zhang J."/>
        </authorList>
    </citation>
    <scope>NUCLEOTIDE SEQUENCE [LARGE SCALE GENOMIC DNA]</scope>
    <source>
        <strain evidence="1 2">DT12</strain>
    </source>
</reference>
<comment type="caution">
    <text evidence="1">The sequence shown here is derived from an EMBL/GenBank/DDBJ whole genome shotgun (WGS) entry which is preliminary data.</text>
</comment>
<evidence type="ECO:0000313" key="1">
    <source>
        <dbReference type="EMBL" id="MCX7570457.1"/>
    </source>
</evidence>
<dbReference type="Proteomes" id="UP001208017">
    <property type="component" value="Unassembled WGS sequence"/>
</dbReference>
<organism evidence="1 2">
    <name type="scientific">Tumebacillus lacus</name>
    <dbReference type="NCBI Taxonomy" id="2995335"/>
    <lineage>
        <taxon>Bacteria</taxon>
        <taxon>Bacillati</taxon>
        <taxon>Bacillota</taxon>
        <taxon>Bacilli</taxon>
        <taxon>Bacillales</taxon>
        <taxon>Alicyclobacillaceae</taxon>
        <taxon>Tumebacillus</taxon>
    </lineage>
</organism>
<evidence type="ECO:0008006" key="3">
    <source>
        <dbReference type="Google" id="ProtNLM"/>
    </source>
</evidence>
<dbReference type="EMBL" id="JAPMLT010000004">
    <property type="protein sequence ID" value="MCX7570457.1"/>
    <property type="molecule type" value="Genomic_DNA"/>
</dbReference>
<dbReference type="RefSeq" id="WP_267151701.1">
    <property type="nucleotide sequence ID" value="NZ_JAPMLT010000004.1"/>
</dbReference>
<gene>
    <name evidence="1" type="ORF">OS242_10840</name>
</gene>
<keyword evidence="2" id="KW-1185">Reference proteome</keyword>
<name>A0ABT3X3Q6_9BACL</name>
<accession>A0ABT3X3Q6</accession>
<evidence type="ECO:0000313" key="2">
    <source>
        <dbReference type="Proteomes" id="UP001208017"/>
    </source>
</evidence>
<protein>
    <recommendedName>
        <fullName evidence="3">Fur-regulated basic protein FbpA</fullName>
    </recommendedName>
</protein>
<proteinExistence type="predicted"/>
<sequence length="74" mass="9125">METMTKERRRTITRLLVNRYGRGEHLRIEQLMDHLRQEVDHVREEQPELSEYQLYDLTFSFGENGLVLQMEFRR</sequence>